<dbReference type="SUPFAM" id="SSF49503">
    <property type="entry name" value="Cupredoxins"/>
    <property type="match status" value="3"/>
</dbReference>
<keyword evidence="1" id="KW-0479">Metal-binding</keyword>
<evidence type="ECO:0000259" key="4">
    <source>
        <dbReference type="Pfam" id="PF07731"/>
    </source>
</evidence>
<dbReference type="GO" id="GO:0016491">
    <property type="term" value="F:oxidoreductase activity"/>
    <property type="evidence" value="ECO:0007669"/>
    <property type="project" value="UniProtKB-KW"/>
</dbReference>
<dbReference type="Proteomes" id="UP000024836">
    <property type="component" value="Unassembled WGS sequence"/>
</dbReference>
<dbReference type="InterPro" id="IPR008972">
    <property type="entry name" value="Cupredoxin"/>
</dbReference>
<feature type="domain" description="Plastocyanin-like" evidence="4">
    <location>
        <begin position="290"/>
        <end position="404"/>
    </location>
</feature>
<dbReference type="PANTHER" id="PTHR48267">
    <property type="entry name" value="CUPREDOXIN SUPERFAMILY PROTEIN"/>
    <property type="match status" value="1"/>
</dbReference>
<dbReference type="Pfam" id="PF07732">
    <property type="entry name" value="Cu-oxidase_3"/>
    <property type="match status" value="1"/>
</dbReference>
<proteinExistence type="predicted"/>
<sequence length="405" mass="44522">MKTGQTTQTEVRNSLDEPISVHWHGLLIPGEVDGGPHQPIAPGATWQPELPLSQRSATAWYHSHVHGATARQVQMGLAGVLQIDDGQDDARGLPSDYGVDDLTLVLQDRRFTRRGQIDLSLSMPDRMMGYLGDTILVNGQVGAAAVVPKGMVRLRLLNGSNARIYTLALSDKRPLQLVATDSGFLDQPISLKTLRLSPGERAEVLVDFSNGRDVTLTSDHNPNTGMMGGMMGGRRQQTGRFSVLPFAVDPTLRARIKRLPSDLGGSRPNGDATSATWRRLSLDMPMGMGMMFGRDDRRFSINGDAYDMGKINFHVARGAVERWTVSADMMMHPFHVHGVKFQVLSENGRAPQRHNTGWKDTVLIDGSVDLLIRFDQPAPPNAPFMYHCHILEHEDGGMMGQFTVG</sequence>
<dbReference type="InterPro" id="IPR002355">
    <property type="entry name" value="Cu_oxidase_Cu_BS"/>
</dbReference>
<evidence type="ECO:0000256" key="2">
    <source>
        <dbReference type="ARBA" id="ARBA00023002"/>
    </source>
</evidence>
<protein>
    <submittedName>
        <fullName evidence="6">Multicopper oxidase</fullName>
    </submittedName>
</protein>
<reference evidence="6 7" key="1">
    <citation type="submission" date="2013-04" db="EMBL/GenBank/DDBJ databases">
        <title>Shimia sp. 22II-S11-Z10 Genome Sequencing.</title>
        <authorList>
            <person name="Lai Q."/>
            <person name="Li G."/>
            <person name="Shao Z."/>
        </authorList>
    </citation>
    <scope>NUCLEOTIDE SEQUENCE [LARGE SCALE GENOMIC DNA]</scope>
    <source>
        <strain evidence="7">22II-S11-Z10</strain>
    </source>
</reference>
<dbReference type="Pfam" id="PF07731">
    <property type="entry name" value="Cu-oxidase_2"/>
    <property type="match status" value="1"/>
</dbReference>
<evidence type="ECO:0000256" key="1">
    <source>
        <dbReference type="ARBA" id="ARBA00022723"/>
    </source>
</evidence>
<accession>A0A058ZIQ0</accession>
<dbReference type="Gene3D" id="2.60.40.420">
    <property type="entry name" value="Cupredoxins - blue copper proteins"/>
    <property type="match status" value="3"/>
</dbReference>
<dbReference type="GO" id="GO:0005507">
    <property type="term" value="F:copper ion binding"/>
    <property type="evidence" value="ECO:0007669"/>
    <property type="project" value="InterPro"/>
</dbReference>
<dbReference type="EMBL" id="AQQY01000011">
    <property type="protein sequence ID" value="KCV81095.1"/>
    <property type="molecule type" value="Genomic_DNA"/>
</dbReference>
<dbReference type="InterPro" id="IPR011706">
    <property type="entry name" value="Cu-oxidase_C"/>
</dbReference>
<organism evidence="6 7">
    <name type="scientific">Actibacterium atlanticum</name>
    <dbReference type="NCBI Taxonomy" id="1461693"/>
    <lineage>
        <taxon>Bacteria</taxon>
        <taxon>Pseudomonadati</taxon>
        <taxon>Pseudomonadota</taxon>
        <taxon>Alphaproteobacteria</taxon>
        <taxon>Rhodobacterales</taxon>
        <taxon>Roseobacteraceae</taxon>
        <taxon>Actibacterium</taxon>
    </lineage>
</organism>
<dbReference type="AlphaFoldDB" id="A0A058ZIQ0"/>
<dbReference type="eggNOG" id="COG2132">
    <property type="taxonomic scope" value="Bacteria"/>
</dbReference>
<evidence type="ECO:0000259" key="5">
    <source>
        <dbReference type="Pfam" id="PF07732"/>
    </source>
</evidence>
<dbReference type="STRING" id="1461693.ATO10_14019"/>
<keyword evidence="2" id="KW-0560">Oxidoreductase</keyword>
<dbReference type="InterPro" id="IPR045087">
    <property type="entry name" value="Cu-oxidase_fam"/>
</dbReference>
<keyword evidence="7" id="KW-1185">Reference proteome</keyword>
<feature type="domain" description="Plastocyanin-like" evidence="3">
    <location>
        <begin position="132"/>
        <end position="210"/>
    </location>
</feature>
<name>A0A058ZIQ0_9RHOB</name>
<evidence type="ECO:0000259" key="3">
    <source>
        <dbReference type="Pfam" id="PF00394"/>
    </source>
</evidence>
<dbReference type="Pfam" id="PF00394">
    <property type="entry name" value="Cu-oxidase"/>
    <property type="match status" value="1"/>
</dbReference>
<dbReference type="CDD" id="cd13890">
    <property type="entry name" value="CuRO_3_CueO_FtsP"/>
    <property type="match status" value="1"/>
</dbReference>
<dbReference type="InterPro" id="IPR011707">
    <property type="entry name" value="Cu-oxidase-like_N"/>
</dbReference>
<dbReference type="CDD" id="cd13867">
    <property type="entry name" value="CuRO_2_CueO_FtsP"/>
    <property type="match status" value="1"/>
</dbReference>
<gene>
    <name evidence="6" type="ORF">ATO10_14019</name>
</gene>
<evidence type="ECO:0000313" key="7">
    <source>
        <dbReference type="Proteomes" id="UP000024836"/>
    </source>
</evidence>
<evidence type="ECO:0000313" key="6">
    <source>
        <dbReference type="EMBL" id="KCV81095.1"/>
    </source>
</evidence>
<dbReference type="PATRIC" id="fig|1461693.3.peg.2832"/>
<dbReference type="PROSITE" id="PS00080">
    <property type="entry name" value="MULTICOPPER_OXIDASE2"/>
    <property type="match status" value="1"/>
</dbReference>
<dbReference type="PANTHER" id="PTHR48267:SF1">
    <property type="entry name" value="BILIRUBIN OXIDASE"/>
    <property type="match status" value="1"/>
</dbReference>
<dbReference type="InterPro" id="IPR001117">
    <property type="entry name" value="Cu-oxidase_2nd"/>
</dbReference>
<feature type="domain" description="Plastocyanin-like" evidence="5">
    <location>
        <begin position="2"/>
        <end position="86"/>
    </location>
</feature>
<comment type="caution">
    <text evidence="6">The sequence shown here is derived from an EMBL/GenBank/DDBJ whole genome shotgun (WGS) entry which is preliminary data.</text>
</comment>